<feature type="domain" description="Cytochrome c" evidence="8">
    <location>
        <begin position="23"/>
        <end position="123"/>
    </location>
</feature>
<proteinExistence type="predicted"/>
<name>A0ABV2TFC1_9RHOO</name>
<evidence type="ECO:0000256" key="2">
    <source>
        <dbReference type="ARBA" id="ARBA00022617"/>
    </source>
</evidence>
<reference evidence="9 10" key="1">
    <citation type="submission" date="2024-07" db="EMBL/GenBank/DDBJ databases">
        <title>Uliginosibacterium flavum JJ3220;KACC:17644.</title>
        <authorList>
            <person name="Kim M.K."/>
        </authorList>
    </citation>
    <scope>NUCLEOTIDE SEQUENCE [LARGE SCALE GENOMIC DNA]</scope>
    <source>
        <strain evidence="9 10">KACC:17644</strain>
    </source>
</reference>
<comment type="caution">
    <text evidence="9">The sequence shown here is derived from an EMBL/GenBank/DDBJ whole genome shotgun (WGS) entry which is preliminary data.</text>
</comment>
<dbReference type="PRINTS" id="PR00604">
    <property type="entry name" value="CYTCHRMECIAB"/>
</dbReference>
<dbReference type="Pfam" id="PF00034">
    <property type="entry name" value="Cytochrom_C"/>
    <property type="match status" value="1"/>
</dbReference>
<dbReference type="SUPFAM" id="SSF46626">
    <property type="entry name" value="Cytochrome c"/>
    <property type="match status" value="1"/>
</dbReference>
<evidence type="ECO:0000256" key="3">
    <source>
        <dbReference type="ARBA" id="ARBA00022723"/>
    </source>
</evidence>
<keyword evidence="1" id="KW-0813">Transport</keyword>
<accession>A0ABV2TFC1</accession>
<dbReference type="PROSITE" id="PS51007">
    <property type="entry name" value="CYTC"/>
    <property type="match status" value="1"/>
</dbReference>
<evidence type="ECO:0000256" key="6">
    <source>
        <dbReference type="PROSITE-ProRule" id="PRU00433"/>
    </source>
</evidence>
<dbReference type="PANTHER" id="PTHR11961">
    <property type="entry name" value="CYTOCHROME C"/>
    <property type="match status" value="1"/>
</dbReference>
<dbReference type="Gene3D" id="1.10.760.10">
    <property type="entry name" value="Cytochrome c-like domain"/>
    <property type="match status" value="1"/>
</dbReference>
<organism evidence="9 10">
    <name type="scientific">Uliginosibacterium flavum</name>
    <dbReference type="NCBI Taxonomy" id="1396831"/>
    <lineage>
        <taxon>Bacteria</taxon>
        <taxon>Pseudomonadati</taxon>
        <taxon>Pseudomonadota</taxon>
        <taxon>Betaproteobacteria</taxon>
        <taxon>Rhodocyclales</taxon>
        <taxon>Zoogloeaceae</taxon>
        <taxon>Uliginosibacterium</taxon>
    </lineage>
</organism>
<evidence type="ECO:0000256" key="4">
    <source>
        <dbReference type="ARBA" id="ARBA00022982"/>
    </source>
</evidence>
<evidence type="ECO:0000313" key="9">
    <source>
        <dbReference type="EMBL" id="MET7012619.1"/>
    </source>
</evidence>
<evidence type="ECO:0000259" key="8">
    <source>
        <dbReference type="PROSITE" id="PS51007"/>
    </source>
</evidence>
<protein>
    <submittedName>
        <fullName evidence="9">C-type cytochrome</fullName>
    </submittedName>
</protein>
<gene>
    <name evidence="9" type="ORF">ABXR19_00340</name>
</gene>
<dbReference type="EMBL" id="JBEWZI010000001">
    <property type="protein sequence ID" value="MET7012619.1"/>
    <property type="molecule type" value="Genomic_DNA"/>
</dbReference>
<dbReference type="InterPro" id="IPR036909">
    <property type="entry name" value="Cyt_c-like_dom_sf"/>
</dbReference>
<keyword evidence="2 6" id="KW-0349">Heme</keyword>
<dbReference type="InterPro" id="IPR002327">
    <property type="entry name" value="Cyt_c_1A/1B"/>
</dbReference>
<feature type="signal peptide" evidence="7">
    <location>
        <begin position="1"/>
        <end position="25"/>
    </location>
</feature>
<keyword evidence="7" id="KW-0732">Signal</keyword>
<dbReference type="InterPro" id="IPR009056">
    <property type="entry name" value="Cyt_c-like_dom"/>
</dbReference>
<keyword evidence="4" id="KW-0249">Electron transport</keyword>
<evidence type="ECO:0000256" key="1">
    <source>
        <dbReference type="ARBA" id="ARBA00022448"/>
    </source>
</evidence>
<keyword evidence="3 6" id="KW-0479">Metal-binding</keyword>
<evidence type="ECO:0000256" key="5">
    <source>
        <dbReference type="ARBA" id="ARBA00023004"/>
    </source>
</evidence>
<evidence type="ECO:0000256" key="7">
    <source>
        <dbReference type="SAM" id="SignalP"/>
    </source>
</evidence>
<keyword evidence="5 6" id="KW-0408">Iron</keyword>
<feature type="chain" id="PRO_5047026114" evidence="7">
    <location>
        <begin position="26"/>
        <end position="124"/>
    </location>
</feature>
<evidence type="ECO:0000313" key="10">
    <source>
        <dbReference type="Proteomes" id="UP001549691"/>
    </source>
</evidence>
<dbReference type="RefSeq" id="WP_354599083.1">
    <property type="nucleotide sequence ID" value="NZ_JBEWZI010000001.1"/>
</dbReference>
<keyword evidence="10" id="KW-1185">Reference proteome</keyword>
<sequence length="124" mass="13109">MRRRVSRLAALVTLCLPLAGHGANPAEGRAVFEDQCADCHTVTLGKNKRGPSLAGVLGSKAGSAPNYHYSAAMAASGIVWSPTRLTQYLASPKTDVPGSKMRLLSKPSPAEVADLIAWLQQEKP</sequence>
<dbReference type="Proteomes" id="UP001549691">
    <property type="component" value="Unassembled WGS sequence"/>
</dbReference>